<dbReference type="Pfam" id="PF00583">
    <property type="entry name" value="Acetyltransf_1"/>
    <property type="match status" value="1"/>
</dbReference>
<dbReference type="PANTHER" id="PTHR20531">
    <property type="entry name" value="N-ALPHA-ACETYLTRANSFERASE 40"/>
    <property type="match status" value="1"/>
</dbReference>
<dbReference type="SUPFAM" id="SSF55729">
    <property type="entry name" value="Acyl-CoA N-acyltransferases (Nat)"/>
    <property type="match status" value="1"/>
</dbReference>
<evidence type="ECO:0000256" key="8">
    <source>
        <dbReference type="ARBA" id="ARBA00023242"/>
    </source>
</evidence>
<keyword evidence="8" id="KW-0539">Nucleus</keyword>
<dbReference type="EC" id="2.3.1.257" evidence="4"/>
<reference evidence="13 14" key="1">
    <citation type="journal article" date="2020" name="IScience">
        <title>Genome Sequencing of the Endangered Kingdonia uniflora (Circaeasteraceae, Ranunculales) Reveals Potential Mechanisms of Evolutionary Specialization.</title>
        <authorList>
            <person name="Sun Y."/>
            <person name="Deng T."/>
            <person name="Zhang A."/>
            <person name="Moore M.J."/>
            <person name="Landis J.B."/>
            <person name="Lin N."/>
            <person name="Zhang H."/>
            <person name="Zhang X."/>
            <person name="Huang J."/>
            <person name="Zhang X."/>
            <person name="Sun H."/>
            <person name="Wang H."/>
        </authorList>
    </citation>
    <scope>NUCLEOTIDE SEQUENCE [LARGE SCALE GENOMIC DNA]</scope>
    <source>
        <strain evidence="13">TB1705</strain>
        <tissue evidence="13">Leaf</tissue>
    </source>
</reference>
<sequence length="328" mass="36605">MFLTKSPYMIKWADTPKNLGMSVYLESGSGGQLSSHMKRYIQNLLKVNMEGPYGLEWPTEEKVKRKEMVAPEARYIFVREALNTSVNECTNWIGDGDPVIGFVHYRFIVEEEVPVAYIYELQLEPHVQQKGLGRVLMQLVELIACKNHLSAVMLTVQKENRLAMNFYTSKLRYMISAISPSKVGPFIGAERSYEILCKVFNEEAKAKLEASRDDQKCLTEEAIAAARNNFSKFSVSTSPETFLLIVVVLLVLVALFSSVPSNHPDAVAAIIASWDKTALHVAVSVGHFSPSVEKLVDLMPVTTLAVKDASGYADLYVANSGNTRPLRY</sequence>
<keyword evidence="7" id="KW-0808">Transferase</keyword>
<evidence type="ECO:0000256" key="3">
    <source>
        <dbReference type="ARBA" id="ARBA00008870"/>
    </source>
</evidence>
<comment type="subcellular location">
    <subcellularLocation>
        <location evidence="2">Cytoplasm</location>
    </subcellularLocation>
    <subcellularLocation>
        <location evidence="1">Nucleus</location>
    </subcellularLocation>
</comment>
<evidence type="ECO:0000313" key="13">
    <source>
        <dbReference type="EMBL" id="KAF6144699.1"/>
    </source>
</evidence>
<dbReference type="InterPro" id="IPR016181">
    <property type="entry name" value="Acyl_CoA_acyltransferase"/>
</dbReference>
<keyword evidence="14" id="KW-1185">Reference proteome</keyword>
<name>A0A7J7LQ52_9MAGN</name>
<evidence type="ECO:0000256" key="7">
    <source>
        <dbReference type="ARBA" id="ARBA00022679"/>
    </source>
</evidence>
<dbReference type="EMBL" id="JACGCM010002114">
    <property type="protein sequence ID" value="KAF6144699.1"/>
    <property type="molecule type" value="Genomic_DNA"/>
</dbReference>
<accession>A0A7J7LQ52</accession>
<organism evidence="13 14">
    <name type="scientific">Kingdonia uniflora</name>
    <dbReference type="NCBI Taxonomy" id="39325"/>
    <lineage>
        <taxon>Eukaryota</taxon>
        <taxon>Viridiplantae</taxon>
        <taxon>Streptophyta</taxon>
        <taxon>Embryophyta</taxon>
        <taxon>Tracheophyta</taxon>
        <taxon>Spermatophyta</taxon>
        <taxon>Magnoliopsida</taxon>
        <taxon>Ranunculales</taxon>
        <taxon>Circaeasteraceae</taxon>
        <taxon>Kingdonia</taxon>
    </lineage>
</organism>
<gene>
    <name evidence="13" type="ORF">GIB67_006191</name>
</gene>
<dbReference type="PANTHER" id="PTHR20531:SF1">
    <property type="entry name" value="N-ALPHA-ACETYLTRANSFERASE 40"/>
    <property type="match status" value="1"/>
</dbReference>
<evidence type="ECO:0000256" key="4">
    <source>
        <dbReference type="ARBA" id="ARBA00012950"/>
    </source>
</evidence>
<comment type="catalytic activity">
    <reaction evidence="11">
        <text>N-terminal L-seryl-[histone H4] + acetyl-CoA = N-terminal N(alpha)-acetyl-L-seryl-[histone H4] + CoA + H(+)</text>
        <dbReference type="Rhea" id="RHEA:50596"/>
        <dbReference type="Rhea" id="RHEA-COMP:12740"/>
        <dbReference type="Rhea" id="RHEA-COMP:12743"/>
        <dbReference type="ChEBI" id="CHEBI:15378"/>
        <dbReference type="ChEBI" id="CHEBI:57287"/>
        <dbReference type="ChEBI" id="CHEBI:57288"/>
        <dbReference type="ChEBI" id="CHEBI:64738"/>
        <dbReference type="ChEBI" id="CHEBI:83690"/>
        <dbReference type="EC" id="2.3.1.257"/>
    </reaction>
</comment>
<evidence type="ECO:0000259" key="12">
    <source>
        <dbReference type="PROSITE" id="PS51186"/>
    </source>
</evidence>
<evidence type="ECO:0000256" key="10">
    <source>
        <dbReference type="ARBA" id="ARBA00047821"/>
    </source>
</evidence>
<dbReference type="GO" id="GO:0043998">
    <property type="term" value="F:histone H2A acetyltransferase activity"/>
    <property type="evidence" value="ECO:0007669"/>
    <property type="project" value="InterPro"/>
</dbReference>
<dbReference type="InterPro" id="IPR000182">
    <property type="entry name" value="GNAT_dom"/>
</dbReference>
<dbReference type="GO" id="GO:0010485">
    <property type="term" value="F:histone H4 acetyltransferase activity"/>
    <property type="evidence" value="ECO:0007669"/>
    <property type="project" value="InterPro"/>
</dbReference>
<dbReference type="Gene3D" id="3.40.630.30">
    <property type="match status" value="1"/>
</dbReference>
<proteinExistence type="inferred from homology"/>
<evidence type="ECO:0000256" key="5">
    <source>
        <dbReference type="ARBA" id="ARBA00015043"/>
    </source>
</evidence>
<dbReference type="InterPro" id="IPR039949">
    <property type="entry name" value="NAA40"/>
</dbReference>
<dbReference type="GO" id="GO:0005737">
    <property type="term" value="C:cytoplasm"/>
    <property type="evidence" value="ECO:0007669"/>
    <property type="project" value="UniProtKB-SubCell"/>
</dbReference>
<evidence type="ECO:0000256" key="1">
    <source>
        <dbReference type="ARBA" id="ARBA00004123"/>
    </source>
</evidence>
<evidence type="ECO:0000256" key="2">
    <source>
        <dbReference type="ARBA" id="ARBA00004496"/>
    </source>
</evidence>
<dbReference type="OrthoDB" id="424551at2759"/>
<dbReference type="Proteomes" id="UP000541444">
    <property type="component" value="Unassembled WGS sequence"/>
</dbReference>
<dbReference type="GO" id="GO:0005634">
    <property type="term" value="C:nucleus"/>
    <property type="evidence" value="ECO:0007669"/>
    <property type="project" value="UniProtKB-SubCell"/>
</dbReference>
<feature type="domain" description="N-acetyltransferase" evidence="12">
    <location>
        <begin position="42"/>
        <end position="202"/>
    </location>
</feature>
<comment type="caution">
    <text evidence="13">The sequence shown here is derived from an EMBL/GenBank/DDBJ whole genome shotgun (WGS) entry which is preliminary data.</text>
</comment>
<keyword evidence="9" id="KW-0012">Acyltransferase</keyword>
<keyword evidence="6" id="KW-0963">Cytoplasm</keyword>
<dbReference type="GO" id="GO:1990189">
    <property type="term" value="F:protein N-terminal-serine acetyltransferase activity"/>
    <property type="evidence" value="ECO:0007669"/>
    <property type="project" value="UniProtKB-EC"/>
</dbReference>
<protein>
    <recommendedName>
        <fullName evidence="5">N-alpha-acetyltransferase 40</fullName>
        <ecNumber evidence="4">2.3.1.257</ecNumber>
    </recommendedName>
</protein>
<comment type="catalytic activity">
    <reaction evidence="10">
        <text>N-terminal L-seryl-[histone H2A] + acetyl-CoA = N-terminal N(alpha)-acetyl-L-seryl-[histone H2A] + CoA + H(+)</text>
        <dbReference type="Rhea" id="RHEA:50600"/>
        <dbReference type="Rhea" id="RHEA-COMP:12742"/>
        <dbReference type="Rhea" id="RHEA-COMP:12744"/>
        <dbReference type="ChEBI" id="CHEBI:15378"/>
        <dbReference type="ChEBI" id="CHEBI:57287"/>
        <dbReference type="ChEBI" id="CHEBI:57288"/>
        <dbReference type="ChEBI" id="CHEBI:64738"/>
        <dbReference type="ChEBI" id="CHEBI:83690"/>
        <dbReference type="EC" id="2.3.1.257"/>
    </reaction>
</comment>
<evidence type="ECO:0000313" key="14">
    <source>
        <dbReference type="Proteomes" id="UP000541444"/>
    </source>
</evidence>
<evidence type="ECO:0000256" key="11">
    <source>
        <dbReference type="ARBA" id="ARBA00049524"/>
    </source>
</evidence>
<dbReference type="AlphaFoldDB" id="A0A7J7LQ52"/>
<evidence type="ECO:0000256" key="6">
    <source>
        <dbReference type="ARBA" id="ARBA00022490"/>
    </source>
</evidence>
<dbReference type="CDD" id="cd04301">
    <property type="entry name" value="NAT_SF"/>
    <property type="match status" value="1"/>
</dbReference>
<dbReference type="PROSITE" id="PS51186">
    <property type="entry name" value="GNAT"/>
    <property type="match status" value="1"/>
</dbReference>
<comment type="similarity">
    <text evidence="3">Belongs to the acetyltransferase family. NAA40 subfamily.</text>
</comment>
<evidence type="ECO:0000256" key="9">
    <source>
        <dbReference type="ARBA" id="ARBA00023315"/>
    </source>
</evidence>